<organism evidence="2 3">
    <name type="scientific">Castilleja foliolosa</name>
    <dbReference type="NCBI Taxonomy" id="1961234"/>
    <lineage>
        <taxon>Eukaryota</taxon>
        <taxon>Viridiplantae</taxon>
        <taxon>Streptophyta</taxon>
        <taxon>Embryophyta</taxon>
        <taxon>Tracheophyta</taxon>
        <taxon>Spermatophyta</taxon>
        <taxon>Magnoliopsida</taxon>
        <taxon>eudicotyledons</taxon>
        <taxon>Gunneridae</taxon>
        <taxon>Pentapetalae</taxon>
        <taxon>asterids</taxon>
        <taxon>lamiids</taxon>
        <taxon>Lamiales</taxon>
        <taxon>Orobanchaceae</taxon>
        <taxon>Pedicularideae</taxon>
        <taxon>Castillejinae</taxon>
        <taxon>Castilleja</taxon>
    </lineage>
</organism>
<dbReference type="Gene3D" id="3.30.420.10">
    <property type="entry name" value="Ribonuclease H-like superfamily/Ribonuclease H"/>
    <property type="match status" value="1"/>
</dbReference>
<evidence type="ECO:0000313" key="3">
    <source>
        <dbReference type="Proteomes" id="UP001632038"/>
    </source>
</evidence>
<feature type="domain" description="RNase H type-1" evidence="1">
    <location>
        <begin position="2"/>
        <end position="103"/>
    </location>
</feature>
<dbReference type="InterPro" id="IPR044730">
    <property type="entry name" value="RNase_H-like_dom_plant"/>
</dbReference>
<name>A0ABD3CZV2_9LAMI</name>
<dbReference type="InterPro" id="IPR002156">
    <property type="entry name" value="RNaseH_domain"/>
</dbReference>
<sequence>MNHNGSIVSAFSKKHLCIDSLTAECLAILDACSIASFFLDWNILVESDCLEAVTFINGEALNCSWQSSPVIEKIITFWKFKPKWRFRFIPRLANFAPHELACWAKACTFVGFIPLSKLPISVFCDKGFPLVDNLC</sequence>
<proteinExistence type="predicted"/>
<reference evidence="3" key="1">
    <citation type="journal article" date="2024" name="IScience">
        <title>Strigolactones Initiate the Formation of Haustorium-like Structures in Castilleja.</title>
        <authorList>
            <person name="Buerger M."/>
            <person name="Peterson D."/>
            <person name="Chory J."/>
        </authorList>
    </citation>
    <scope>NUCLEOTIDE SEQUENCE [LARGE SCALE GENOMIC DNA]</scope>
</reference>
<dbReference type="Proteomes" id="UP001632038">
    <property type="component" value="Unassembled WGS sequence"/>
</dbReference>
<keyword evidence="3" id="KW-1185">Reference proteome</keyword>
<dbReference type="InterPro" id="IPR036397">
    <property type="entry name" value="RNaseH_sf"/>
</dbReference>
<dbReference type="InterPro" id="IPR053151">
    <property type="entry name" value="RNase_H-like"/>
</dbReference>
<accession>A0ABD3CZV2</accession>
<evidence type="ECO:0000313" key="2">
    <source>
        <dbReference type="EMBL" id="KAL3635541.1"/>
    </source>
</evidence>
<protein>
    <recommendedName>
        <fullName evidence="1">RNase H type-1 domain-containing protein</fullName>
    </recommendedName>
</protein>
<evidence type="ECO:0000259" key="1">
    <source>
        <dbReference type="Pfam" id="PF13456"/>
    </source>
</evidence>
<dbReference type="CDD" id="cd06222">
    <property type="entry name" value="RNase_H_like"/>
    <property type="match status" value="1"/>
</dbReference>
<dbReference type="EMBL" id="JAVIJP010000027">
    <property type="protein sequence ID" value="KAL3635541.1"/>
    <property type="molecule type" value="Genomic_DNA"/>
</dbReference>
<dbReference type="AlphaFoldDB" id="A0ABD3CZV2"/>
<gene>
    <name evidence="2" type="ORF">CASFOL_020088</name>
</gene>
<comment type="caution">
    <text evidence="2">The sequence shown here is derived from an EMBL/GenBank/DDBJ whole genome shotgun (WGS) entry which is preliminary data.</text>
</comment>
<dbReference type="Pfam" id="PF13456">
    <property type="entry name" value="RVT_3"/>
    <property type="match status" value="1"/>
</dbReference>
<dbReference type="PANTHER" id="PTHR47723">
    <property type="entry name" value="OS05G0353850 PROTEIN"/>
    <property type="match status" value="1"/>
</dbReference>
<dbReference type="PANTHER" id="PTHR47723:SF19">
    <property type="entry name" value="POLYNUCLEOTIDYL TRANSFERASE, RIBONUCLEASE H-LIKE SUPERFAMILY PROTEIN"/>
    <property type="match status" value="1"/>
</dbReference>